<keyword evidence="6" id="KW-1185">Reference proteome</keyword>
<dbReference type="PANTHER" id="PTHR48261:SF3">
    <property type="entry name" value="EXOSTOSIN GLYCOSYLTRANSFERASE 1"/>
    <property type="match status" value="1"/>
</dbReference>
<feature type="chain" id="PRO_5041908915" description="Exostosin GT47 domain-containing protein" evidence="3">
    <location>
        <begin position="27"/>
        <end position="314"/>
    </location>
</feature>
<name>A0AAD9KZ31_RIDPI</name>
<dbReference type="PANTHER" id="PTHR48261">
    <property type="entry name" value="ACETYLGLUCOSAMINYLTRANSFERASE"/>
    <property type="match status" value="1"/>
</dbReference>
<evidence type="ECO:0000259" key="4">
    <source>
        <dbReference type="Pfam" id="PF03016"/>
    </source>
</evidence>
<evidence type="ECO:0000256" key="1">
    <source>
        <dbReference type="ARBA" id="ARBA00010271"/>
    </source>
</evidence>
<proteinExistence type="inferred from homology"/>
<dbReference type="GO" id="GO:0015012">
    <property type="term" value="P:heparan sulfate proteoglycan biosynthetic process"/>
    <property type="evidence" value="ECO:0007669"/>
    <property type="project" value="UniProtKB-ARBA"/>
</dbReference>
<evidence type="ECO:0000313" key="5">
    <source>
        <dbReference type="EMBL" id="KAK2180036.1"/>
    </source>
</evidence>
<accession>A0AAD9KZ31</accession>
<feature type="domain" description="Exostosin GT47" evidence="4">
    <location>
        <begin position="104"/>
        <end position="307"/>
    </location>
</feature>
<comment type="similarity">
    <text evidence="1">Belongs to the glycosyltransferase 47 family.</text>
</comment>
<dbReference type="GO" id="GO:0016757">
    <property type="term" value="F:glycosyltransferase activity"/>
    <property type="evidence" value="ECO:0007669"/>
    <property type="project" value="UniProtKB-KW"/>
</dbReference>
<protein>
    <recommendedName>
        <fullName evidence="4">Exostosin GT47 domain-containing protein</fullName>
    </recommendedName>
</protein>
<evidence type="ECO:0000256" key="2">
    <source>
        <dbReference type="ARBA" id="ARBA00022676"/>
    </source>
</evidence>
<organism evidence="5 6">
    <name type="scientific">Ridgeia piscesae</name>
    <name type="common">Tubeworm</name>
    <dbReference type="NCBI Taxonomy" id="27915"/>
    <lineage>
        <taxon>Eukaryota</taxon>
        <taxon>Metazoa</taxon>
        <taxon>Spiralia</taxon>
        <taxon>Lophotrochozoa</taxon>
        <taxon>Annelida</taxon>
        <taxon>Polychaeta</taxon>
        <taxon>Sedentaria</taxon>
        <taxon>Canalipalpata</taxon>
        <taxon>Sabellida</taxon>
        <taxon>Siboglinidae</taxon>
        <taxon>Ridgeia</taxon>
    </lineage>
</organism>
<evidence type="ECO:0000256" key="3">
    <source>
        <dbReference type="SAM" id="SignalP"/>
    </source>
</evidence>
<dbReference type="AlphaFoldDB" id="A0AAD9KZ31"/>
<feature type="signal peptide" evidence="3">
    <location>
        <begin position="1"/>
        <end position="26"/>
    </location>
</feature>
<sequence length="314" mass="35956">MQAKKRYLLLGLSVGLLLLLYHVMSPSSPPADIPVLLLERGDETLFPSLRLSPQRSYVEAEDSRYDGDLHISARQRRAARVKSYTSKQCRMETCFDFSRCQSAAGFKVYVYPVDETEKISPIYEEILQALRNSRYYTSNSSEACLFFLAIDTLDRDKLSQNYVHDLGSKVTSLKLWNGGLNHIVFNLYAGTWPDYAEDDLGFDMGKAILAKASFSTSHYRQGFDISFPLFHKEHPFRGGEEGYLKSNNVPPTKPYTLVFKGKRYLTGIGSETRNSLYHIHNDQDIILLTTCRHGHGWQNVADERCEKDNFEYDK</sequence>
<dbReference type="InterPro" id="IPR004263">
    <property type="entry name" value="Exostosin"/>
</dbReference>
<gene>
    <name evidence="5" type="ORF">NP493_460g00027</name>
</gene>
<keyword evidence="2" id="KW-0328">Glycosyltransferase</keyword>
<comment type="caution">
    <text evidence="5">The sequence shown here is derived from an EMBL/GenBank/DDBJ whole genome shotgun (WGS) entry which is preliminary data.</text>
</comment>
<keyword evidence="3" id="KW-0732">Signal</keyword>
<evidence type="ECO:0000313" key="6">
    <source>
        <dbReference type="Proteomes" id="UP001209878"/>
    </source>
</evidence>
<dbReference type="InterPro" id="IPR040911">
    <property type="entry name" value="Exostosin_GT47"/>
</dbReference>
<dbReference type="EMBL" id="JAODUO010000460">
    <property type="protein sequence ID" value="KAK2180036.1"/>
    <property type="molecule type" value="Genomic_DNA"/>
</dbReference>
<keyword evidence="2" id="KW-0808">Transferase</keyword>
<reference evidence="5" key="1">
    <citation type="journal article" date="2023" name="Mol. Biol. Evol.">
        <title>Third-Generation Sequencing Reveals the Adaptive Role of the Epigenome in Three Deep-Sea Polychaetes.</title>
        <authorList>
            <person name="Perez M."/>
            <person name="Aroh O."/>
            <person name="Sun Y."/>
            <person name="Lan Y."/>
            <person name="Juniper S.K."/>
            <person name="Young C.R."/>
            <person name="Angers B."/>
            <person name="Qian P.Y."/>
        </authorList>
    </citation>
    <scope>NUCLEOTIDE SEQUENCE</scope>
    <source>
        <strain evidence="5">R07B-5</strain>
    </source>
</reference>
<dbReference type="Proteomes" id="UP001209878">
    <property type="component" value="Unassembled WGS sequence"/>
</dbReference>
<dbReference type="Pfam" id="PF03016">
    <property type="entry name" value="Exostosin_GT47"/>
    <property type="match status" value="1"/>
</dbReference>